<feature type="transmembrane region" description="Helical" evidence="1">
    <location>
        <begin position="82"/>
        <end position="99"/>
    </location>
</feature>
<protein>
    <submittedName>
        <fullName evidence="2">Uncharacterized protein</fullName>
    </submittedName>
</protein>
<sequence>MFSVNLKYKPLLFLKFVPEALFSPYLFSIVLSLLRFFSDGEFDIALLIWPIVLISLLVGLWSGSDLSLLELNGAGMGMKSEALFSIVSCSFCLISLFTGESFSRNVDFWGDLNGFSFSLRLAIPLLVGELGLPVLYEFVGFKGDKWGMLIASKYWEARFFLPSFRTDVFIDMAERKTSGLINRKHTTVNKNPGSQEYFRVWCRDVLDIWREARISEIRSAKLTMMGQPRNEGALIQLCL</sequence>
<feature type="transmembrane region" description="Helical" evidence="1">
    <location>
        <begin position="12"/>
        <end position="38"/>
    </location>
</feature>
<feature type="transmembrane region" description="Helical" evidence="1">
    <location>
        <begin position="119"/>
        <end position="139"/>
    </location>
</feature>
<dbReference type="AlphaFoldDB" id="A0A9P8TFQ2"/>
<evidence type="ECO:0000313" key="3">
    <source>
        <dbReference type="Proteomes" id="UP000788993"/>
    </source>
</evidence>
<reference evidence="2" key="1">
    <citation type="journal article" date="2021" name="Open Biol.">
        <title>Shared evolutionary footprints suggest mitochondrial oxidative damage underlies multiple complex I losses in fungi.</title>
        <authorList>
            <person name="Schikora-Tamarit M.A."/>
            <person name="Marcet-Houben M."/>
            <person name="Nosek J."/>
            <person name="Gabaldon T."/>
        </authorList>
    </citation>
    <scope>NUCLEOTIDE SEQUENCE</scope>
    <source>
        <strain evidence="2">NCAIM Y.01608</strain>
    </source>
</reference>
<reference evidence="2" key="2">
    <citation type="submission" date="2021-01" db="EMBL/GenBank/DDBJ databases">
        <authorList>
            <person name="Schikora-Tamarit M.A."/>
        </authorList>
    </citation>
    <scope>NUCLEOTIDE SEQUENCE</scope>
    <source>
        <strain evidence="2">NCAIM Y.01608</strain>
    </source>
</reference>
<dbReference type="EMBL" id="JAEUBD010000095">
    <property type="protein sequence ID" value="KAH3677883.1"/>
    <property type="molecule type" value="Genomic_DNA"/>
</dbReference>
<evidence type="ECO:0000256" key="1">
    <source>
        <dbReference type="SAM" id="Phobius"/>
    </source>
</evidence>
<comment type="caution">
    <text evidence="2">The sequence shown here is derived from an EMBL/GenBank/DDBJ whole genome shotgun (WGS) entry which is preliminary data.</text>
</comment>
<keyword evidence="3" id="KW-1185">Reference proteome</keyword>
<accession>A0A9P8TFQ2</accession>
<proteinExistence type="predicted"/>
<keyword evidence="1" id="KW-1133">Transmembrane helix</keyword>
<name>A0A9P8TFQ2_9ASCO</name>
<evidence type="ECO:0000313" key="2">
    <source>
        <dbReference type="EMBL" id="KAH3677883.1"/>
    </source>
</evidence>
<organism evidence="2 3">
    <name type="scientific">Ogataea polymorpha</name>
    <dbReference type="NCBI Taxonomy" id="460523"/>
    <lineage>
        <taxon>Eukaryota</taxon>
        <taxon>Fungi</taxon>
        <taxon>Dikarya</taxon>
        <taxon>Ascomycota</taxon>
        <taxon>Saccharomycotina</taxon>
        <taxon>Pichiomycetes</taxon>
        <taxon>Pichiales</taxon>
        <taxon>Pichiaceae</taxon>
        <taxon>Ogataea</taxon>
    </lineage>
</organism>
<gene>
    <name evidence="2" type="ORF">OGATHE_000537</name>
</gene>
<keyword evidence="1" id="KW-0812">Transmembrane</keyword>
<keyword evidence="1" id="KW-0472">Membrane</keyword>
<dbReference type="Proteomes" id="UP000788993">
    <property type="component" value="Unassembled WGS sequence"/>
</dbReference>
<feature type="transmembrane region" description="Helical" evidence="1">
    <location>
        <begin position="44"/>
        <end position="61"/>
    </location>
</feature>